<dbReference type="PROSITE" id="PS50001">
    <property type="entry name" value="SH2"/>
    <property type="match status" value="1"/>
</dbReference>
<evidence type="ECO:0000259" key="6">
    <source>
        <dbReference type="PROSITE" id="PS50001"/>
    </source>
</evidence>
<keyword evidence="9" id="KW-1185">Reference proteome</keyword>
<dbReference type="SUPFAM" id="SSF158235">
    <property type="entry name" value="SOCS box-like"/>
    <property type="match status" value="1"/>
</dbReference>
<evidence type="ECO:0008006" key="10">
    <source>
        <dbReference type="Google" id="ProtNLM"/>
    </source>
</evidence>
<dbReference type="InterPro" id="IPR036860">
    <property type="entry name" value="SH2_dom_sf"/>
</dbReference>
<dbReference type="PANTHER" id="PTHR10155">
    <property type="entry name" value="PHOSPHATIDYLINOSITOL 3-KINASE REGULATORY SUBUNIT"/>
    <property type="match status" value="1"/>
</dbReference>
<evidence type="ECO:0000259" key="7">
    <source>
        <dbReference type="PROSITE" id="PS50225"/>
    </source>
</evidence>
<dbReference type="PANTHER" id="PTHR10155:SF16">
    <property type="entry name" value="SUPPRESSOR OF CYTOKINE SIGNALING 2"/>
    <property type="match status" value="1"/>
</dbReference>
<dbReference type="AlphaFoldDB" id="A0A9P0E5J3"/>
<dbReference type="Gene3D" id="3.30.505.10">
    <property type="entry name" value="SH2 domain"/>
    <property type="match status" value="1"/>
</dbReference>
<dbReference type="PRINTS" id="PR00401">
    <property type="entry name" value="SH2DOMAIN"/>
</dbReference>
<dbReference type="GO" id="GO:0035556">
    <property type="term" value="P:intracellular signal transduction"/>
    <property type="evidence" value="ECO:0007669"/>
    <property type="project" value="InterPro"/>
</dbReference>
<evidence type="ECO:0000256" key="1">
    <source>
        <dbReference type="ARBA" id="ARBA00022604"/>
    </source>
</evidence>
<dbReference type="SUPFAM" id="SSF55550">
    <property type="entry name" value="SH2 domain"/>
    <property type="match status" value="1"/>
</dbReference>
<feature type="domain" description="SH2" evidence="6">
    <location>
        <begin position="65"/>
        <end position="170"/>
    </location>
</feature>
<evidence type="ECO:0000256" key="3">
    <source>
        <dbReference type="ARBA" id="ARBA00022786"/>
    </source>
</evidence>
<name>A0A9P0E5J3_NEZVI</name>
<evidence type="ECO:0000256" key="4">
    <source>
        <dbReference type="ARBA" id="ARBA00022999"/>
    </source>
</evidence>
<dbReference type="Gene3D" id="1.10.750.20">
    <property type="entry name" value="SOCS box"/>
    <property type="match status" value="1"/>
</dbReference>
<dbReference type="InterPro" id="IPR001496">
    <property type="entry name" value="SOCS_box"/>
</dbReference>
<keyword evidence="2" id="KW-0734">Signal transduction inhibitor</keyword>
<dbReference type="SMART" id="SM00253">
    <property type="entry name" value="SOCS"/>
    <property type="match status" value="1"/>
</dbReference>
<accession>A0A9P0E5J3</accession>
<protein>
    <recommendedName>
        <fullName evidence="10">Cytokine-inducible SH2-containing protein</fullName>
    </recommendedName>
</protein>
<dbReference type="GO" id="GO:0009968">
    <property type="term" value="P:negative regulation of signal transduction"/>
    <property type="evidence" value="ECO:0007669"/>
    <property type="project" value="UniProtKB-KW"/>
</dbReference>
<dbReference type="EMBL" id="OV725077">
    <property type="protein sequence ID" value="CAH1390400.1"/>
    <property type="molecule type" value="Genomic_DNA"/>
</dbReference>
<evidence type="ECO:0000313" key="8">
    <source>
        <dbReference type="EMBL" id="CAH1390400.1"/>
    </source>
</evidence>
<dbReference type="InterPro" id="IPR036036">
    <property type="entry name" value="SOCS_box-like_dom_sf"/>
</dbReference>
<keyword evidence="1" id="KW-0341">Growth regulation</keyword>
<dbReference type="SMART" id="SM00252">
    <property type="entry name" value="SH2"/>
    <property type="match status" value="1"/>
</dbReference>
<keyword evidence="3" id="KW-0833">Ubl conjugation pathway</keyword>
<reference evidence="8" key="1">
    <citation type="submission" date="2022-01" db="EMBL/GenBank/DDBJ databases">
        <authorList>
            <person name="King R."/>
        </authorList>
    </citation>
    <scope>NUCLEOTIDE SEQUENCE</scope>
</reference>
<organism evidence="8 9">
    <name type="scientific">Nezara viridula</name>
    <name type="common">Southern green stink bug</name>
    <name type="synonym">Cimex viridulus</name>
    <dbReference type="NCBI Taxonomy" id="85310"/>
    <lineage>
        <taxon>Eukaryota</taxon>
        <taxon>Metazoa</taxon>
        <taxon>Ecdysozoa</taxon>
        <taxon>Arthropoda</taxon>
        <taxon>Hexapoda</taxon>
        <taxon>Insecta</taxon>
        <taxon>Pterygota</taxon>
        <taxon>Neoptera</taxon>
        <taxon>Paraneoptera</taxon>
        <taxon>Hemiptera</taxon>
        <taxon>Heteroptera</taxon>
        <taxon>Panheteroptera</taxon>
        <taxon>Pentatomomorpha</taxon>
        <taxon>Pentatomoidea</taxon>
        <taxon>Pentatomidae</taxon>
        <taxon>Pentatominae</taxon>
        <taxon>Nezara</taxon>
    </lineage>
</organism>
<dbReference type="CDD" id="cd09923">
    <property type="entry name" value="SH2_SOCS_family"/>
    <property type="match status" value="1"/>
</dbReference>
<dbReference type="SMART" id="SM00969">
    <property type="entry name" value="SOCS_box"/>
    <property type="match status" value="1"/>
</dbReference>
<dbReference type="GO" id="GO:0046935">
    <property type="term" value="F:1-phosphatidylinositol-3-kinase regulator activity"/>
    <property type="evidence" value="ECO:0007669"/>
    <property type="project" value="TreeGrafter"/>
</dbReference>
<evidence type="ECO:0000313" key="9">
    <source>
        <dbReference type="Proteomes" id="UP001152798"/>
    </source>
</evidence>
<feature type="domain" description="SOCS box" evidence="7">
    <location>
        <begin position="165"/>
        <end position="214"/>
    </location>
</feature>
<evidence type="ECO:0000256" key="2">
    <source>
        <dbReference type="ARBA" id="ARBA00022700"/>
    </source>
</evidence>
<keyword evidence="4 5" id="KW-0727">SH2 domain</keyword>
<dbReference type="InterPro" id="IPR000980">
    <property type="entry name" value="SH2"/>
</dbReference>
<dbReference type="OrthoDB" id="10063348at2759"/>
<gene>
    <name evidence="8" type="ORF">NEZAVI_LOCUS1610</name>
</gene>
<proteinExistence type="predicted"/>
<dbReference type="GO" id="GO:0046854">
    <property type="term" value="P:phosphatidylinositol phosphate biosynthetic process"/>
    <property type="evidence" value="ECO:0007669"/>
    <property type="project" value="TreeGrafter"/>
</dbReference>
<dbReference type="Pfam" id="PF00017">
    <property type="entry name" value="SH2"/>
    <property type="match status" value="1"/>
</dbReference>
<dbReference type="GO" id="GO:0005942">
    <property type="term" value="C:phosphatidylinositol 3-kinase complex"/>
    <property type="evidence" value="ECO:0007669"/>
    <property type="project" value="TreeGrafter"/>
</dbReference>
<dbReference type="PROSITE" id="PS50225">
    <property type="entry name" value="SOCS"/>
    <property type="match status" value="1"/>
</dbReference>
<dbReference type="Pfam" id="PF07525">
    <property type="entry name" value="SOCS_box"/>
    <property type="match status" value="1"/>
</dbReference>
<sequence length="215" mass="24036">MTMMLIDRSSSLNEQIGRVILTRGEGETGRCRHRSKKCCLARPVKGTADLERLTSTVHDLSESGWYYGCLSRKQSITLLQSAPIGHFIVRDSSDPRFLFSISVQTALGPTSVRIHYSDGRFRLDAEPSLACSVPNFPSVISLVEHYVSLGGPQLCISGSKYSHVLLRKPVYKNCPSLKHLCRLTLNTLLRSSKDVGPLPIPIILKKYLIDYPYTR</sequence>
<dbReference type="Proteomes" id="UP001152798">
    <property type="component" value="Chromosome 1"/>
</dbReference>
<evidence type="ECO:0000256" key="5">
    <source>
        <dbReference type="PROSITE-ProRule" id="PRU00191"/>
    </source>
</evidence>